<dbReference type="Proteomes" id="UP000827986">
    <property type="component" value="Unassembled WGS sequence"/>
</dbReference>
<dbReference type="EMBL" id="JAHDVG010000485">
    <property type="protein sequence ID" value="KAH1168699.1"/>
    <property type="molecule type" value="Genomic_DNA"/>
</dbReference>
<accession>A0A9D3WQX9</accession>
<evidence type="ECO:0000313" key="3">
    <source>
        <dbReference type="Proteomes" id="UP000827986"/>
    </source>
</evidence>
<evidence type="ECO:0000313" key="2">
    <source>
        <dbReference type="EMBL" id="KAH1168699.1"/>
    </source>
</evidence>
<proteinExistence type="predicted"/>
<protein>
    <submittedName>
        <fullName evidence="2">Uncharacterized protein</fullName>
    </submittedName>
</protein>
<dbReference type="AlphaFoldDB" id="A0A9D3WQX9"/>
<organism evidence="2 3">
    <name type="scientific">Mauremys mutica</name>
    <name type="common">yellowpond turtle</name>
    <dbReference type="NCBI Taxonomy" id="74926"/>
    <lineage>
        <taxon>Eukaryota</taxon>
        <taxon>Metazoa</taxon>
        <taxon>Chordata</taxon>
        <taxon>Craniata</taxon>
        <taxon>Vertebrata</taxon>
        <taxon>Euteleostomi</taxon>
        <taxon>Archelosauria</taxon>
        <taxon>Testudinata</taxon>
        <taxon>Testudines</taxon>
        <taxon>Cryptodira</taxon>
        <taxon>Durocryptodira</taxon>
        <taxon>Testudinoidea</taxon>
        <taxon>Geoemydidae</taxon>
        <taxon>Geoemydinae</taxon>
        <taxon>Mauremys</taxon>
    </lineage>
</organism>
<feature type="region of interest" description="Disordered" evidence="1">
    <location>
        <begin position="1"/>
        <end position="41"/>
    </location>
</feature>
<keyword evidence="3" id="KW-1185">Reference proteome</keyword>
<feature type="compositionally biased region" description="Basic and acidic residues" evidence="1">
    <location>
        <begin position="1"/>
        <end position="12"/>
    </location>
</feature>
<evidence type="ECO:0000256" key="1">
    <source>
        <dbReference type="SAM" id="MobiDB-lite"/>
    </source>
</evidence>
<feature type="non-terminal residue" evidence="2">
    <location>
        <position position="1"/>
    </location>
</feature>
<comment type="caution">
    <text evidence="2">The sequence shown here is derived from an EMBL/GenBank/DDBJ whole genome shotgun (WGS) entry which is preliminary data.</text>
</comment>
<gene>
    <name evidence="2" type="ORF">KIL84_013289</name>
</gene>
<reference evidence="2" key="1">
    <citation type="submission" date="2021-09" db="EMBL/GenBank/DDBJ databases">
        <title>The genome of Mauremys mutica provides insights into the evolution of semi-aquatic lifestyle.</title>
        <authorList>
            <person name="Gong S."/>
            <person name="Gao Y."/>
        </authorList>
    </citation>
    <scope>NUCLEOTIDE SEQUENCE</scope>
    <source>
        <strain evidence="2">MM-2020</strain>
        <tissue evidence="2">Muscle</tissue>
    </source>
</reference>
<sequence length="73" mass="8269">MDRLIKNREELAGQRCAEGAGEDADSSRSSPGSRSWKEPPQSAQRLCAWNFALPARVPYDNMEEFLQRTKSKL</sequence>
<name>A0A9D3WQX9_9SAUR</name>